<accession>A0ABT8MUD6</accession>
<evidence type="ECO:0000256" key="3">
    <source>
        <dbReference type="ARBA" id="ARBA00022989"/>
    </source>
</evidence>
<keyword evidence="7" id="KW-1185">Reference proteome</keyword>
<feature type="transmembrane region" description="Helical" evidence="5">
    <location>
        <begin position="370"/>
        <end position="387"/>
    </location>
</feature>
<proteinExistence type="predicted"/>
<dbReference type="InterPro" id="IPR051679">
    <property type="entry name" value="DASS-Related_Transporters"/>
</dbReference>
<feature type="transmembrane region" description="Helical" evidence="5">
    <location>
        <begin position="300"/>
        <end position="319"/>
    </location>
</feature>
<keyword evidence="3 5" id="KW-1133">Transmembrane helix</keyword>
<feature type="transmembrane region" description="Helical" evidence="5">
    <location>
        <begin position="326"/>
        <end position="350"/>
    </location>
</feature>
<dbReference type="InterPro" id="IPR001898">
    <property type="entry name" value="SLC13A/DASS"/>
</dbReference>
<gene>
    <name evidence="6" type="ORF">QWY15_14500</name>
</gene>
<feature type="transmembrane region" description="Helical" evidence="5">
    <location>
        <begin position="137"/>
        <end position="161"/>
    </location>
</feature>
<organism evidence="6 7">
    <name type="scientific">Planococcus liqunii</name>
    <dbReference type="NCBI Taxonomy" id="3058394"/>
    <lineage>
        <taxon>Bacteria</taxon>
        <taxon>Bacillati</taxon>
        <taxon>Bacillota</taxon>
        <taxon>Bacilli</taxon>
        <taxon>Bacillales</taxon>
        <taxon>Caryophanaceae</taxon>
        <taxon>Planococcus</taxon>
    </lineage>
</organism>
<feature type="transmembrane region" description="Helical" evidence="5">
    <location>
        <begin position="21"/>
        <end position="41"/>
    </location>
</feature>
<evidence type="ECO:0000256" key="2">
    <source>
        <dbReference type="ARBA" id="ARBA00022692"/>
    </source>
</evidence>
<feature type="transmembrane region" description="Helical" evidence="5">
    <location>
        <begin position="181"/>
        <end position="200"/>
    </location>
</feature>
<dbReference type="PANTHER" id="PTHR43652">
    <property type="entry name" value="BASIC AMINO ACID ANTIPORTER YFCC-RELATED"/>
    <property type="match status" value="1"/>
</dbReference>
<dbReference type="PANTHER" id="PTHR43652:SF2">
    <property type="entry name" value="BASIC AMINO ACID ANTIPORTER YFCC-RELATED"/>
    <property type="match status" value="1"/>
</dbReference>
<feature type="transmembrane region" description="Helical" evidence="5">
    <location>
        <begin position="394"/>
        <end position="410"/>
    </location>
</feature>
<evidence type="ECO:0000313" key="7">
    <source>
        <dbReference type="Proteomes" id="UP001172054"/>
    </source>
</evidence>
<reference evidence="6 7" key="1">
    <citation type="submission" date="2023-06" db="EMBL/GenBank/DDBJ databases">
        <title>Novel species in genus Planococcus.</title>
        <authorList>
            <person name="Ning S."/>
        </authorList>
    </citation>
    <scope>NUCLEOTIDE SEQUENCE [LARGE SCALE GENOMIC DNA]</scope>
    <source>
        <strain evidence="6 7">N064</strain>
    </source>
</reference>
<protein>
    <submittedName>
        <fullName evidence="6">SLC13 family permease</fullName>
    </submittedName>
</protein>
<dbReference type="Pfam" id="PF00939">
    <property type="entry name" value="Na_sulph_symp"/>
    <property type="match status" value="1"/>
</dbReference>
<keyword evidence="2 5" id="KW-0812">Transmembrane</keyword>
<comment type="subcellular location">
    <subcellularLocation>
        <location evidence="1">Membrane</location>
        <topology evidence="1">Multi-pass membrane protein</topology>
    </subcellularLocation>
</comment>
<evidence type="ECO:0000313" key="6">
    <source>
        <dbReference type="EMBL" id="MDN7228507.1"/>
    </source>
</evidence>
<keyword evidence="4 5" id="KW-0472">Membrane</keyword>
<dbReference type="RefSeq" id="WP_301726878.1">
    <property type="nucleotide sequence ID" value="NZ_JAUJWW010000006.1"/>
</dbReference>
<name>A0ABT8MUD6_9BACL</name>
<feature type="transmembrane region" description="Helical" evidence="5">
    <location>
        <begin position="70"/>
        <end position="87"/>
    </location>
</feature>
<comment type="caution">
    <text evidence="6">The sequence shown here is derived from an EMBL/GenBank/DDBJ whole genome shotgun (WGS) entry which is preliminary data.</text>
</comment>
<dbReference type="Proteomes" id="UP001172054">
    <property type="component" value="Unassembled WGS sequence"/>
</dbReference>
<feature type="transmembrane region" description="Helical" evidence="5">
    <location>
        <begin position="460"/>
        <end position="479"/>
    </location>
</feature>
<evidence type="ECO:0000256" key="5">
    <source>
        <dbReference type="SAM" id="Phobius"/>
    </source>
</evidence>
<evidence type="ECO:0000256" key="1">
    <source>
        <dbReference type="ARBA" id="ARBA00004141"/>
    </source>
</evidence>
<sequence>MMEGLEKQLQKNRLFLSRDRLFSKPTVLMGLHVLFLAAILLADGLDYPAKISLFAFLSAMVLWIATKIPAGFVAVSLIAFVILMNAAEPELLYESLSEEVVWLMIGSFIIGQAVKESGLAERLTLFLLRKSKEKGQALAGVSAVLFATVFFIPSTSGRAALAMPIISQLSQKYTEKEQRVLVLLAPVVILMSTSATLIGAGSHLIGIGLLESTAQQSISFIQWFVWGLPFAAVATLLSFLVAKWLFWPKHGEKRLEIEQAAGPSLVKKQLKPIEKKTLILLSALIVLWMTESLHGYDIAFVAMIGAILVMAPNCGVITWKQGMKSVSWNLIVFVAAAAALGKILVDTGVVEWLEGGMANFLQSFTDAPEWQIVFVILFVSVTSHLYITSHTTRAIVFIPAFLLFSEAIGANPSAVVFLSLIGMNYCVTFPVSSKALLLFYEDEDEGVSYDAGSLVKLSAVLMPLYIAVMMLFYFTYWQWTGLQL</sequence>
<evidence type="ECO:0000256" key="4">
    <source>
        <dbReference type="ARBA" id="ARBA00023136"/>
    </source>
</evidence>
<feature type="transmembrane region" description="Helical" evidence="5">
    <location>
        <begin position="220"/>
        <end position="246"/>
    </location>
</feature>
<dbReference type="EMBL" id="JAUJWW010000006">
    <property type="protein sequence ID" value="MDN7228507.1"/>
    <property type="molecule type" value="Genomic_DNA"/>
</dbReference>